<keyword evidence="3" id="KW-1185">Reference proteome</keyword>
<accession>K0IEX8</accession>
<proteinExistence type="predicted"/>
<keyword evidence="1" id="KW-0812">Transmembrane</keyword>
<dbReference type="EMBL" id="CP002408">
    <property type="protein sequence ID" value="AFU58325.1"/>
    <property type="molecule type" value="Genomic_DNA"/>
</dbReference>
<feature type="transmembrane region" description="Helical" evidence="1">
    <location>
        <begin position="343"/>
        <end position="364"/>
    </location>
</feature>
<dbReference type="AlphaFoldDB" id="K0IEX8"/>
<protein>
    <submittedName>
        <fullName evidence="2">Uncharacterized protein</fullName>
    </submittedName>
</protein>
<gene>
    <name evidence="2" type="ordered locus">Ngar_c13880</name>
</gene>
<reference evidence="2 3" key="1">
    <citation type="journal article" date="2012" name="Environ. Microbiol.">
        <title>The genome of the ammonia-oxidizing Candidatus Nitrososphaera gargensis: insights into metabolic versatility and environmental adaptations.</title>
        <authorList>
            <person name="Spang A."/>
            <person name="Poehlein A."/>
            <person name="Offre P."/>
            <person name="Zumbragel S."/>
            <person name="Haider S."/>
            <person name="Rychlik N."/>
            <person name="Nowka B."/>
            <person name="Schmeisser C."/>
            <person name="Lebedeva E.V."/>
            <person name="Rattei T."/>
            <person name="Bohm C."/>
            <person name="Schmid M."/>
            <person name="Galushko A."/>
            <person name="Hatzenpichler R."/>
            <person name="Weinmaier T."/>
            <person name="Daniel R."/>
            <person name="Schleper C."/>
            <person name="Spieck E."/>
            <person name="Streit W."/>
            <person name="Wagner M."/>
        </authorList>
    </citation>
    <scope>NUCLEOTIDE SEQUENCE [LARGE SCALE GENOMIC DNA]</scope>
    <source>
        <strain evidence="3">Ga9.2</strain>
    </source>
</reference>
<feature type="transmembrane region" description="Helical" evidence="1">
    <location>
        <begin position="21"/>
        <end position="47"/>
    </location>
</feature>
<keyword evidence="1" id="KW-0472">Membrane</keyword>
<keyword evidence="1" id="KW-1133">Transmembrane helix</keyword>
<evidence type="ECO:0000256" key="1">
    <source>
        <dbReference type="SAM" id="Phobius"/>
    </source>
</evidence>
<dbReference type="BioCyc" id="CNIT1237085:G1324-1386-MONOMER"/>
<dbReference type="Proteomes" id="UP000008037">
    <property type="component" value="Chromosome"/>
</dbReference>
<dbReference type="STRING" id="1237085.Ngar_c13880"/>
<name>K0IEX8_NITGG</name>
<organism evidence="2 3">
    <name type="scientific">Nitrososphaera gargensis (strain Ga9.2)</name>
    <dbReference type="NCBI Taxonomy" id="1237085"/>
    <lineage>
        <taxon>Archaea</taxon>
        <taxon>Nitrososphaerota</taxon>
        <taxon>Nitrososphaeria</taxon>
        <taxon>Nitrososphaerales</taxon>
        <taxon>Nitrososphaeraceae</taxon>
        <taxon>Nitrososphaera</taxon>
    </lineage>
</organism>
<sequence>MRFIISAEKIRIINQMAASPLVKYFATVLSGIIAALLISSLVLQAYAADLSASLVPQTDNAKVSYIGVKTVTIRYPEGSSLAQELNGKNERIQFELNGTTSSQDESGMSEVISAVNRAFIAAQSPVQVEQAAIIYTAVLRGGPQSTLISYRVDLQPTLERYLITTDSSGDIIDLEWRGIVVQEPLVVTAPDIGRININYPIGLLEALYPSIAEKLANSPASTVLEDPILNFDDFNAPMGSWHRLFDPVGTYGTSVGLDTGGAKALSVYSLGESSLREGAHTETEKDADATIDGAQVNVHSTTPPPSGQITIAGYANHQENEGAEFAIVTAEAPAGAQTSTGGFPIQVLLVLGGMMGAVAIFVLLKARK</sequence>
<evidence type="ECO:0000313" key="3">
    <source>
        <dbReference type="Proteomes" id="UP000008037"/>
    </source>
</evidence>
<dbReference type="InParanoid" id="K0IEX8"/>
<dbReference type="KEGG" id="nga:Ngar_c13880"/>
<dbReference type="HOGENOM" id="CLU_067489_0_0_2"/>
<evidence type="ECO:0000313" key="2">
    <source>
        <dbReference type="EMBL" id="AFU58325.1"/>
    </source>
</evidence>